<dbReference type="InterPro" id="IPR000835">
    <property type="entry name" value="HTH_MarR-typ"/>
</dbReference>
<dbReference type="GO" id="GO:0003700">
    <property type="term" value="F:DNA-binding transcription factor activity"/>
    <property type="evidence" value="ECO:0007669"/>
    <property type="project" value="InterPro"/>
</dbReference>
<evidence type="ECO:0000256" key="1">
    <source>
        <dbReference type="ARBA" id="ARBA00023015"/>
    </source>
</evidence>
<sequence>MENSLAEVVDKLLLLLPTLEKRLIRPLELEIKPSLSILQYNALFIMKNDEILTMSELSNKMCISKQQLTPMVDKLIDNELVERMTNEKDRRIINVRLSERGYNFLNDSKAEITEALKKRMEVFDQDEVNTLLKAIDDIYSITKKLG</sequence>
<dbReference type="RefSeq" id="WP_015616709.1">
    <property type="nucleotide sequence ID" value="NC_021182.1"/>
</dbReference>
<dbReference type="Pfam" id="PF01047">
    <property type="entry name" value="MarR"/>
    <property type="match status" value="1"/>
</dbReference>
<dbReference type="AlphaFoldDB" id="R4K9R4"/>
<feature type="domain" description="HTH marR-type" evidence="4">
    <location>
        <begin position="1"/>
        <end position="140"/>
    </location>
</feature>
<reference evidence="5 6" key="1">
    <citation type="submission" date="2012-01" db="EMBL/GenBank/DDBJ databases">
        <title>Complete sequence of chromosome of Clostridium pasteurianum BC1.</title>
        <authorList>
            <consortium name="US DOE Joint Genome Institute"/>
            <person name="Lucas S."/>
            <person name="Han J."/>
            <person name="Lapidus A."/>
            <person name="Cheng J.-F."/>
            <person name="Goodwin L."/>
            <person name="Pitluck S."/>
            <person name="Peters L."/>
            <person name="Mikhailova N."/>
            <person name="Teshima H."/>
            <person name="Detter J.C."/>
            <person name="Han C."/>
            <person name="Tapia R."/>
            <person name="Land M."/>
            <person name="Hauser L."/>
            <person name="Kyrpides N."/>
            <person name="Ivanova N."/>
            <person name="Pagani I."/>
            <person name="Dunn J."/>
            <person name="Taghavi S."/>
            <person name="Francis A."/>
            <person name="van der Lelie D."/>
            <person name="Woyke T."/>
        </authorList>
    </citation>
    <scope>NUCLEOTIDE SEQUENCE [LARGE SCALE GENOMIC DNA]</scope>
    <source>
        <strain evidence="5 6">BC1</strain>
    </source>
</reference>
<gene>
    <name evidence="5" type="ORF">Clopa_3644</name>
</gene>
<keyword evidence="3" id="KW-0804">Transcription</keyword>
<dbReference type="eggNOG" id="COG1846">
    <property type="taxonomic scope" value="Bacteria"/>
</dbReference>
<keyword evidence="6" id="KW-1185">Reference proteome</keyword>
<evidence type="ECO:0000259" key="4">
    <source>
        <dbReference type="PROSITE" id="PS50995"/>
    </source>
</evidence>
<dbReference type="PRINTS" id="PR00598">
    <property type="entry name" value="HTHMARR"/>
</dbReference>
<name>R4K9R4_CLOPA</name>
<dbReference type="PATRIC" id="fig|86416.3.peg.3643"/>
<dbReference type="InterPro" id="IPR036390">
    <property type="entry name" value="WH_DNA-bd_sf"/>
</dbReference>
<organism evidence="5 6">
    <name type="scientific">Clostridium pasteurianum BC1</name>
    <dbReference type="NCBI Taxonomy" id="86416"/>
    <lineage>
        <taxon>Bacteria</taxon>
        <taxon>Bacillati</taxon>
        <taxon>Bacillota</taxon>
        <taxon>Clostridia</taxon>
        <taxon>Eubacteriales</taxon>
        <taxon>Clostridiaceae</taxon>
        <taxon>Clostridium</taxon>
    </lineage>
</organism>
<dbReference type="OrthoDB" id="49580at2"/>
<evidence type="ECO:0000313" key="5">
    <source>
        <dbReference type="EMBL" id="AGK98426.1"/>
    </source>
</evidence>
<dbReference type="PANTHER" id="PTHR42756">
    <property type="entry name" value="TRANSCRIPTIONAL REGULATOR, MARR"/>
    <property type="match status" value="1"/>
</dbReference>
<dbReference type="SUPFAM" id="SSF46785">
    <property type="entry name" value="Winged helix' DNA-binding domain"/>
    <property type="match status" value="1"/>
</dbReference>
<dbReference type="InterPro" id="IPR036388">
    <property type="entry name" value="WH-like_DNA-bd_sf"/>
</dbReference>
<dbReference type="EMBL" id="CP003261">
    <property type="protein sequence ID" value="AGK98426.1"/>
    <property type="molecule type" value="Genomic_DNA"/>
</dbReference>
<dbReference type="GO" id="GO:0003677">
    <property type="term" value="F:DNA binding"/>
    <property type="evidence" value="ECO:0007669"/>
    <property type="project" value="UniProtKB-KW"/>
</dbReference>
<keyword evidence="1" id="KW-0805">Transcription regulation</keyword>
<dbReference type="HOGENOM" id="CLU_083287_27_4_9"/>
<dbReference type="STRING" id="86416.Clopa_3644"/>
<evidence type="ECO:0000256" key="3">
    <source>
        <dbReference type="ARBA" id="ARBA00023163"/>
    </source>
</evidence>
<evidence type="ECO:0000313" key="6">
    <source>
        <dbReference type="Proteomes" id="UP000013523"/>
    </source>
</evidence>
<dbReference type="PROSITE" id="PS50995">
    <property type="entry name" value="HTH_MARR_2"/>
    <property type="match status" value="1"/>
</dbReference>
<dbReference type="PANTHER" id="PTHR42756:SF1">
    <property type="entry name" value="TRANSCRIPTIONAL REPRESSOR OF EMRAB OPERON"/>
    <property type="match status" value="1"/>
</dbReference>
<dbReference type="Proteomes" id="UP000013523">
    <property type="component" value="Chromosome"/>
</dbReference>
<accession>R4K9R4</accession>
<evidence type="ECO:0000256" key="2">
    <source>
        <dbReference type="ARBA" id="ARBA00023125"/>
    </source>
</evidence>
<dbReference type="SMART" id="SM00347">
    <property type="entry name" value="HTH_MARR"/>
    <property type="match status" value="1"/>
</dbReference>
<dbReference type="Gene3D" id="1.10.10.10">
    <property type="entry name" value="Winged helix-like DNA-binding domain superfamily/Winged helix DNA-binding domain"/>
    <property type="match status" value="1"/>
</dbReference>
<keyword evidence="2" id="KW-0238">DNA-binding</keyword>
<proteinExistence type="predicted"/>
<protein>
    <submittedName>
        <fullName evidence="5">Transcriptional regulator</fullName>
    </submittedName>
</protein>
<dbReference type="KEGG" id="cpas:Clopa_3644"/>